<dbReference type="GO" id="GO:0005634">
    <property type="term" value="C:nucleus"/>
    <property type="evidence" value="ECO:0000318"/>
    <property type="project" value="GO_Central"/>
</dbReference>
<dbReference type="SUPFAM" id="SSF52949">
    <property type="entry name" value="Macro domain-like"/>
    <property type="match status" value="2"/>
</dbReference>
<evidence type="ECO:0000259" key="3">
    <source>
        <dbReference type="PROSITE" id="PS51154"/>
    </source>
</evidence>
<evidence type="ECO:0000256" key="2">
    <source>
        <dbReference type="SAM" id="SignalP"/>
    </source>
</evidence>
<dbReference type="Gene3D" id="3.30.428.10">
    <property type="entry name" value="HIT-like"/>
    <property type="match status" value="1"/>
</dbReference>
<dbReference type="SMART" id="SM00506">
    <property type="entry name" value="A1pp"/>
    <property type="match status" value="2"/>
</dbReference>
<feature type="domain" description="Macro" evidence="3">
    <location>
        <begin position="419"/>
        <end position="718"/>
    </location>
</feature>
<dbReference type="FunFam" id="3.30.428.10:FF:000004">
    <property type="entry name" value="aprataxin isoform X2"/>
    <property type="match status" value="1"/>
</dbReference>
<proteinExistence type="predicted"/>
<dbReference type="Pfam" id="PF13671">
    <property type="entry name" value="AAA_33"/>
    <property type="match status" value="1"/>
</dbReference>
<evidence type="ECO:0000256" key="1">
    <source>
        <dbReference type="SAM" id="MobiDB-lite"/>
    </source>
</evidence>
<feature type="signal peptide" evidence="2">
    <location>
        <begin position="1"/>
        <end position="18"/>
    </location>
</feature>
<dbReference type="InterPro" id="IPR032566">
    <property type="entry name" value="Znf-C2HE"/>
</dbReference>
<feature type="region of interest" description="Disordered" evidence="1">
    <location>
        <begin position="308"/>
        <end position="333"/>
    </location>
</feature>
<dbReference type="STRING" id="3641.A0A061EQ19"/>
<dbReference type="eggNOG" id="KOG0562">
    <property type="taxonomic scope" value="Eukaryota"/>
</dbReference>
<keyword evidence="2" id="KW-0732">Signal</keyword>
<dbReference type="GO" id="GO:0003697">
    <property type="term" value="F:single-stranded DNA binding"/>
    <property type="evidence" value="ECO:0000318"/>
    <property type="project" value="GO_Central"/>
</dbReference>
<evidence type="ECO:0000313" key="5">
    <source>
        <dbReference type="Proteomes" id="UP000026915"/>
    </source>
</evidence>
<dbReference type="Pfam" id="PF16278">
    <property type="entry name" value="zf-C2HE"/>
    <property type="match status" value="1"/>
</dbReference>
<dbReference type="HOGENOM" id="CLU_284477_0_0_1"/>
<dbReference type="Pfam" id="PF01661">
    <property type="entry name" value="Macro"/>
    <property type="match status" value="2"/>
</dbReference>
<dbReference type="InterPro" id="IPR043472">
    <property type="entry name" value="Macro_dom-like"/>
</dbReference>
<organism evidence="4 5">
    <name type="scientific">Theobroma cacao</name>
    <name type="common">Cacao</name>
    <name type="synonym">Cocoa</name>
    <dbReference type="NCBI Taxonomy" id="3641"/>
    <lineage>
        <taxon>Eukaryota</taxon>
        <taxon>Viridiplantae</taxon>
        <taxon>Streptophyta</taxon>
        <taxon>Embryophyta</taxon>
        <taxon>Tracheophyta</taxon>
        <taxon>Spermatophyta</taxon>
        <taxon>Magnoliopsida</taxon>
        <taxon>eudicotyledons</taxon>
        <taxon>Gunneridae</taxon>
        <taxon>Pentapetalae</taxon>
        <taxon>rosids</taxon>
        <taxon>malvids</taxon>
        <taxon>Malvales</taxon>
        <taxon>Malvaceae</taxon>
        <taxon>Byttnerioideae</taxon>
        <taxon>Theobroma</taxon>
    </lineage>
</organism>
<dbReference type="Gramene" id="EOY07135">
    <property type="protein sequence ID" value="EOY07135"/>
    <property type="gene ID" value="TCM_021648"/>
</dbReference>
<dbReference type="PANTHER" id="PTHR12486">
    <property type="entry name" value="APRATAXIN-RELATED"/>
    <property type="match status" value="1"/>
</dbReference>
<dbReference type="FunFam" id="3.40.50.300:FF:002337">
    <property type="entry name" value="Transcription factor bHLH140"/>
    <property type="match status" value="1"/>
</dbReference>
<keyword evidence="5" id="KW-1185">Reference proteome</keyword>
<dbReference type="Gene3D" id="3.40.50.300">
    <property type="entry name" value="P-loop containing nucleotide triphosphate hydrolases"/>
    <property type="match status" value="1"/>
</dbReference>
<feature type="compositionally biased region" description="Polar residues" evidence="1">
    <location>
        <begin position="312"/>
        <end position="321"/>
    </location>
</feature>
<dbReference type="AlphaFoldDB" id="A0A061EQ19"/>
<dbReference type="InterPro" id="IPR027417">
    <property type="entry name" value="P-loop_NTPase"/>
</dbReference>
<dbReference type="PROSITE" id="PS00892">
    <property type="entry name" value="HIT_1"/>
    <property type="match status" value="1"/>
</dbReference>
<dbReference type="GO" id="GO:0003725">
    <property type="term" value="F:double-stranded RNA binding"/>
    <property type="evidence" value="ECO:0000318"/>
    <property type="project" value="GO_Central"/>
</dbReference>
<dbReference type="GO" id="GO:0033699">
    <property type="term" value="F:DNA 5'-adenosine monophosphate hydrolase activity"/>
    <property type="evidence" value="ECO:0000318"/>
    <property type="project" value="GO_Central"/>
</dbReference>
<dbReference type="GO" id="GO:0000012">
    <property type="term" value="P:single strand break repair"/>
    <property type="evidence" value="ECO:0000318"/>
    <property type="project" value="GO_Central"/>
</dbReference>
<dbReference type="Gene3D" id="3.40.220.10">
    <property type="entry name" value="Leucine Aminopeptidase, subunit E, domain 1"/>
    <property type="match status" value="2"/>
</dbReference>
<name>A0A061EQ19_THECC</name>
<dbReference type="GO" id="GO:1990165">
    <property type="term" value="F:single-strand break-containing DNA binding"/>
    <property type="evidence" value="ECO:0000318"/>
    <property type="project" value="GO_Central"/>
</dbReference>
<accession>A0A061EQ19</accession>
<dbReference type="GO" id="GO:0030983">
    <property type="term" value="F:mismatched DNA binding"/>
    <property type="evidence" value="ECO:0000318"/>
    <property type="project" value="GO_Central"/>
</dbReference>
<dbReference type="InterPro" id="IPR036265">
    <property type="entry name" value="HIT-like_sf"/>
</dbReference>
<dbReference type="SUPFAM" id="SSF54197">
    <property type="entry name" value="HIT-like"/>
    <property type="match status" value="1"/>
</dbReference>
<dbReference type="EMBL" id="CM001883">
    <property type="protein sequence ID" value="EOY07135.1"/>
    <property type="molecule type" value="Genomic_DNA"/>
</dbReference>
<dbReference type="InterPro" id="IPR002589">
    <property type="entry name" value="Macro_dom"/>
</dbReference>
<dbReference type="FunFam" id="3.40.220.10:FF:000020">
    <property type="entry name" value="Transcription factor bHLH140"/>
    <property type="match status" value="2"/>
</dbReference>
<feature type="domain" description="Macro" evidence="3">
    <location>
        <begin position="715"/>
        <end position="903"/>
    </location>
</feature>
<dbReference type="Pfam" id="PF11969">
    <property type="entry name" value="DcpS_C"/>
    <property type="match status" value="1"/>
</dbReference>
<dbReference type="InParanoid" id="A0A061EQ19"/>
<reference evidence="4 5" key="1">
    <citation type="journal article" date="2013" name="Genome Biol.">
        <title>The genome sequence of the most widely cultivated cacao type and its use to identify candidate genes regulating pod color.</title>
        <authorList>
            <person name="Motamayor J.C."/>
            <person name="Mockaitis K."/>
            <person name="Schmutz J."/>
            <person name="Haiminen N."/>
            <person name="Iii D.L."/>
            <person name="Cornejo O."/>
            <person name="Findley S.D."/>
            <person name="Zheng P."/>
            <person name="Utro F."/>
            <person name="Royaert S."/>
            <person name="Saski C."/>
            <person name="Jenkins J."/>
            <person name="Podicheti R."/>
            <person name="Zhao M."/>
            <person name="Scheffler B.E."/>
            <person name="Stack J.C."/>
            <person name="Feltus F.A."/>
            <person name="Mustiga G.M."/>
            <person name="Amores F."/>
            <person name="Phillips W."/>
            <person name="Marelli J.P."/>
            <person name="May G.D."/>
            <person name="Shapiro H."/>
            <person name="Ma J."/>
            <person name="Bustamante C.D."/>
            <person name="Schnell R.J."/>
            <person name="Main D."/>
            <person name="Gilbert D."/>
            <person name="Parida L."/>
            <person name="Kuhn D.N."/>
        </authorList>
    </citation>
    <scope>NUCLEOTIDE SEQUENCE [LARGE SCALE GENOMIC DNA]</scope>
    <source>
        <strain evidence="5">cv. Matina 1-6</strain>
    </source>
</reference>
<dbReference type="eggNOG" id="KOG2134">
    <property type="taxonomic scope" value="Eukaryota"/>
</dbReference>
<feature type="chain" id="PRO_5001597208" evidence="2">
    <location>
        <begin position="19"/>
        <end position="1092"/>
    </location>
</feature>
<protein>
    <submittedName>
        <fullName evidence="4">APRATAXIN-like</fullName>
    </submittedName>
</protein>
<sequence length="1092" mass="119845">MLAAIASFFSFLSLLINAKKLLVLDQALGFIYKCVKGQTLPCRLCLSRCFLSNQGIGDCFSSFHHHESQVEEEAHEKIEEKAQKDEAEIQVDRSNLSRPTGFSVKKEGEEEKEKGKPIVAMLVGAPGSGKSTFCDNVMRASSRPWVRICQDTINNGKAGTKLQCLNSAAASLKGGKSVFIDRCNLDKEQRLDFVKLGGPQVEVHAVVLDLPAKLCISRIVKRTGHEGNLQGGKAAAVVNRMLQNKELPNLSEGFSRITFCQNEADVQAAVNTYTALGSLDILPHGCFGQKNPNAKTQLSILKFLKRPHETNSQDSEPSQLSKGKGPCSKSQETVSSLSGAASQKIKVSEDPVAGFISQHDDDFPTLAFPSISTADFQFNLEKASNIIVEKVEEFIDKLGNARLVLVDLTHGSKILSSVRAKAGEKNIDSKRFFTFVGDITQLYSKGGLRCNVIANAANWRLKPGGGGVNAAIFNAGGPALEAATTDRAKSLLPGNALVVPLPSISPLYSKEGVTHVIHVLGPNMNPHRPNCLDNDYTKGCKVLRDAYSSLFEGFLSIAKTQVKFPSRSSQSIQLELSISEDKTENILRNHFSHSDQEIKEYGNYESDRSKKCKESENEVVVVMGKEQEMVLSLSGAASEKIKVIEEPAASSISQRGFDVPTLAFPSISTADFKFNLEKASNIIVEKIEEFMDRLGNARLVLVDLTHRSEILSLVRAKAAQKNIDSKRFFTFVGDITRLNSEGGLHCNVIANAANWRLKPGGGGVNAAIFNAGGSGLEAATKNQAMSLLPGTAVVVPLPSISPLSIREGMTHVIHVLGPNMNPERPNCLDDDYIKGCKILQDAYSSLFEGFLSIAKTQVKFPKRSSKSILSEPSVPEDKIIGTMTKTWAPWVQSLYNIAMQPEKYKDEVLEASDDVVVLNDKYPKAKQHLLVLARFEGLDCLADARKEHLQLLTTMHAMGLKWAEKFLHEDAALVFRLGYHSVPSMRQLHLHVISQDFDSKHLKNKKHWNSFNAAFFRDSLDVIEEVSNHGKATLQDDNRLMSMELRCHRCRSAHPNMPRLKSHISNCQAPFPAALQENGRLVLAQSNSGCDP</sequence>
<dbReference type="InterPro" id="IPR019808">
    <property type="entry name" value="Histidine_triad_CS"/>
</dbReference>
<dbReference type="PANTHER" id="PTHR12486:SF4">
    <property type="entry name" value="APRATAXIN"/>
    <property type="match status" value="1"/>
</dbReference>
<dbReference type="PROSITE" id="PS51154">
    <property type="entry name" value="MACRO"/>
    <property type="match status" value="2"/>
</dbReference>
<dbReference type="SUPFAM" id="SSF52540">
    <property type="entry name" value="P-loop containing nucleoside triphosphate hydrolases"/>
    <property type="match status" value="1"/>
</dbReference>
<dbReference type="Proteomes" id="UP000026915">
    <property type="component" value="Chromosome 5"/>
</dbReference>
<gene>
    <name evidence="4" type="ORF">TCM_021648</name>
</gene>
<dbReference type="OMA" id="GMTHVIH"/>
<evidence type="ECO:0000313" key="4">
    <source>
        <dbReference type="EMBL" id="EOY07135.1"/>
    </source>
</evidence>